<keyword evidence="2" id="KW-0597">Phosphoprotein</keyword>
<dbReference type="EMBL" id="JAVDQF010000001">
    <property type="protein sequence ID" value="MDR6268239.1"/>
    <property type="molecule type" value="Genomic_DNA"/>
</dbReference>
<dbReference type="PANTHER" id="PTHR43214">
    <property type="entry name" value="TWO-COMPONENT RESPONSE REGULATOR"/>
    <property type="match status" value="1"/>
</dbReference>
<feature type="domain" description="HTH luxR-type" evidence="3">
    <location>
        <begin position="125"/>
        <end position="190"/>
    </location>
</feature>
<dbReference type="GO" id="GO:0003677">
    <property type="term" value="F:DNA binding"/>
    <property type="evidence" value="ECO:0007669"/>
    <property type="project" value="UniProtKB-KW"/>
</dbReference>
<dbReference type="PROSITE" id="PS50110">
    <property type="entry name" value="RESPONSE_REGULATORY"/>
    <property type="match status" value="1"/>
</dbReference>
<evidence type="ECO:0000256" key="1">
    <source>
        <dbReference type="ARBA" id="ARBA00023125"/>
    </source>
</evidence>
<dbReference type="CDD" id="cd06170">
    <property type="entry name" value="LuxR_C_like"/>
    <property type="match status" value="1"/>
</dbReference>
<dbReference type="SMART" id="SM00421">
    <property type="entry name" value="HTH_LUXR"/>
    <property type="match status" value="1"/>
</dbReference>
<name>A0ABU1J739_9MICC</name>
<reference evidence="5 6" key="1">
    <citation type="submission" date="2023-07" db="EMBL/GenBank/DDBJ databases">
        <title>Sequencing the genomes of 1000 actinobacteria strains.</title>
        <authorList>
            <person name="Klenk H.-P."/>
        </authorList>
    </citation>
    <scope>NUCLEOTIDE SEQUENCE [LARGE SCALE GENOMIC DNA]</scope>
    <source>
        <strain evidence="5 6">DSM 14555</strain>
    </source>
</reference>
<dbReference type="Gene3D" id="3.40.50.2300">
    <property type="match status" value="1"/>
</dbReference>
<evidence type="ECO:0000259" key="3">
    <source>
        <dbReference type="PROSITE" id="PS50043"/>
    </source>
</evidence>
<proteinExistence type="predicted"/>
<dbReference type="InterPro" id="IPR016032">
    <property type="entry name" value="Sig_transdc_resp-reg_C-effctor"/>
</dbReference>
<evidence type="ECO:0000259" key="4">
    <source>
        <dbReference type="PROSITE" id="PS50110"/>
    </source>
</evidence>
<sequence length="200" mass="21450">MFATAGFIEVSGISRTETEAIRRVQNDHPDIAVVDTEIGVEACAAILRAIKLSGSRTKVVVLSSVEALDSMDAMIEAGASSFLDKRSMLEDIASIVRIVSAGGVVFASKPQLSRTAATRRLGNPQFERFQTLNIRDRRIVRAIANGLTNAQIGHLLHISEATVKAHLAQIMRSVGIDNRVQLAVAADNAGVLEEEETEGS</sequence>
<keyword evidence="1 5" id="KW-0238">DNA-binding</keyword>
<feature type="domain" description="Response regulatory" evidence="4">
    <location>
        <begin position="1"/>
        <end position="100"/>
    </location>
</feature>
<accession>A0ABU1J739</accession>
<organism evidence="5 6">
    <name type="scientific">Arthrobacter russicus</name>
    <dbReference type="NCBI Taxonomy" id="172040"/>
    <lineage>
        <taxon>Bacteria</taxon>
        <taxon>Bacillati</taxon>
        <taxon>Actinomycetota</taxon>
        <taxon>Actinomycetes</taxon>
        <taxon>Micrococcales</taxon>
        <taxon>Micrococcaceae</taxon>
        <taxon>Arthrobacter</taxon>
    </lineage>
</organism>
<dbReference type="Pfam" id="PF00196">
    <property type="entry name" value="GerE"/>
    <property type="match status" value="1"/>
</dbReference>
<feature type="modified residue" description="4-aspartylphosphate" evidence="2">
    <location>
        <position position="35"/>
    </location>
</feature>
<dbReference type="PRINTS" id="PR00038">
    <property type="entry name" value="HTHLUXR"/>
</dbReference>
<evidence type="ECO:0000256" key="2">
    <source>
        <dbReference type="PROSITE-ProRule" id="PRU00169"/>
    </source>
</evidence>
<gene>
    <name evidence="5" type="ORF">JOE69_000477</name>
</gene>
<evidence type="ECO:0000313" key="6">
    <source>
        <dbReference type="Proteomes" id="UP001185069"/>
    </source>
</evidence>
<protein>
    <submittedName>
        <fullName evidence="5">DNA-binding NarL/FixJ family response regulator</fullName>
    </submittedName>
</protein>
<comment type="caution">
    <text evidence="5">The sequence shown here is derived from an EMBL/GenBank/DDBJ whole genome shotgun (WGS) entry which is preliminary data.</text>
</comment>
<dbReference type="InterPro" id="IPR001789">
    <property type="entry name" value="Sig_transdc_resp-reg_receiver"/>
</dbReference>
<keyword evidence="6" id="KW-1185">Reference proteome</keyword>
<dbReference type="InterPro" id="IPR011006">
    <property type="entry name" value="CheY-like_superfamily"/>
</dbReference>
<dbReference type="InterPro" id="IPR039420">
    <property type="entry name" value="WalR-like"/>
</dbReference>
<dbReference type="Proteomes" id="UP001185069">
    <property type="component" value="Unassembled WGS sequence"/>
</dbReference>
<evidence type="ECO:0000313" key="5">
    <source>
        <dbReference type="EMBL" id="MDR6268239.1"/>
    </source>
</evidence>
<dbReference type="PANTHER" id="PTHR43214:SF43">
    <property type="entry name" value="TWO-COMPONENT RESPONSE REGULATOR"/>
    <property type="match status" value="1"/>
</dbReference>
<dbReference type="SUPFAM" id="SSF46894">
    <property type="entry name" value="C-terminal effector domain of the bipartite response regulators"/>
    <property type="match status" value="1"/>
</dbReference>
<dbReference type="Pfam" id="PF00072">
    <property type="entry name" value="Response_reg"/>
    <property type="match status" value="1"/>
</dbReference>
<dbReference type="InterPro" id="IPR000792">
    <property type="entry name" value="Tscrpt_reg_LuxR_C"/>
</dbReference>
<dbReference type="PROSITE" id="PS50043">
    <property type="entry name" value="HTH_LUXR_2"/>
    <property type="match status" value="1"/>
</dbReference>
<dbReference type="SUPFAM" id="SSF52172">
    <property type="entry name" value="CheY-like"/>
    <property type="match status" value="1"/>
</dbReference>